<keyword evidence="3 6" id="KW-0812">Transmembrane</keyword>
<evidence type="ECO:0000256" key="6">
    <source>
        <dbReference type="SAM" id="Phobius"/>
    </source>
</evidence>
<feature type="transmembrane region" description="Helical" evidence="6">
    <location>
        <begin position="237"/>
        <end position="260"/>
    </location>
</feature>
<organism evidence="7 8">
    <name type="scientific">Mycolicibacterium hodleri</name>
    <dbReference type="NCBI Taxonomy" id="49897"/>
    <lineage>
        <taxon>Bacteria</taxon>
        <taxon>Bacillati</taxon>
        <taxon>Actinomycetota</taxon>
        <taxon>Actinomycetes</taxon>
        <taxon>Mycobacteriales</taxon>
        <taxon>Mycobacteriaceae</taxon>
        <taxon>Mycolicibacterium</taxon>
    </lineage>
</organism>
<feature type="transmembrane region" description="Helical" evidence="6">
    <location>
        <begin position="68"/>
        <end position="88"/>
    </location>
</feature>
<evidence type="ECO:0000256" key="2">
    <source>
        <dbReference type="ARBA" id="ARBA00022475"/>
    </source>
</evidence>
<comment type="subcellular location">
    <subcellularLocation>
        <location evidence="1">Cell membrane</location>
        <topology evidence="1">Multi-pass membrane protein</topology>
    </subcellularLocation>
</comment>
<comment type="caution">
    <text evidence="7">The sequence shown here is derived from an EMBL/GenBank/DDBJ whole genome shotgun (WGS) entry which is preliminary data.</text>
</comment>
<feature type="transmembrane region" description="Helical" evidence="6">
    <location>
        <begin position="171"/>
        <end position="190"/>
    </location>
</feature>
<evidence type="ECO:0000313" key="8">
    <source>
        <dbReference type="Proteomes" id="UP000315759"/>
    </source>
</evidence>
<dbReference type="GO" id="GO:0005886">
    <property type="term" value="C:plasma membrane"/>
    <property type="evidence" value="ECO:0007669"/>
    <property type="project" value="UniProtKB-SubCell"/>
</dbReference>
<dbReference type="RefSeq" id="WP_142552325.1">
    <property type="nucleotide sequence ID" value="NZ_VIFX01000013.1"/>
</dbReference>
<proteinExistence type="predicted"/>
<evidence type="ECO:0008006" key="9">
    <source>
        <dbReference type="Google" id="ProtNLM"/>
    </source>
</evidence>
<dbReference type="PANTHER" id="PTHR30250">
    <property type="entry name" value="PST FAMILY PREDICTED COLANIC ACID TRANSPORTER"/>
    <property type="match status" value="1"/>
</dbReference>
<sequence>MTVGQQIAAGGLRTRVRQAVADPMTRNSAAIMASTVLTSVLGYVFWMIAARHFDRDANGTAAATTSAIQATVLIASVGAAAALVEWLPRCTSADEWRRRVTTGFVTAVATAALGSVLVVGVFGVTTSTLPQLATPLSGILFCAACVFFAAGLVVDYVAMSEHRGSVLLARNMFLCGLRIPLIFVPVAFLTGAESILLAWTVAAGLSLAWSTATFGARDGRSLVPDFTGLGQNLREMASSLVGQHLITVTAMLAGYLLPVIVYSRLSATDNAYFYVTWMLGSVFFIVSPAVSAALFVEGAKVGTDMRQLLRKCILTIGALLAIPVLVYLTCGRLLLSLFGADYVVHGYTLLLLLTLSAVPDAITNVAVAVLRVSGRMGLALLLNGGMLVLCVVAAWFVLPYTGIVGAGVCWLASQTIGAAGVIAFWSRLTGSAPEELVEDARPVATGCVAP</sequence>
<keyword evidence="2" id="KW-1003">Cell membrane</keyword>
<keyword evidence="8" id="KW-1185">Reference proteome</keyword>
<feature type="transmembrane region" description="Helical" evidence="6">
    <location>
        <begin position="272"/>
        <end position="296"/>
    </location>
</feature>
<feature type="transmembrane region" description="Helical" evidence="6">
    <location>
        <begin position="377"/>
        <end position="397"/>
    </location>
</feature>
<name>A0A544W223_9MYCO</name>
<reference evidence="7 8" key="1">
    <citation type="submission" date="2018-10" db="EMBL/GenBank/DDBJ databases">
        <title>Draft genome of Mycobacterium hodleri strain B.</title>
        <authorList>
            <person name="Amande T.J."/>
            <person name="Mcgenity T.J."/>
        </authorList>
    </citation>
    <scope>NUCLEOTIDE SEQUENCE [LARGE SCALE GENOMIC DNA]</scope>
    <source>
        <strain evidence="7 8">B</strain>
    </source>
</reference>
<feature type="transmembrane region" description="Helical" evidence="6">
    <location>
        <begin position="196"/>
        <end position="216"/>
    </location>
</feature>
<keyword evidence="5 6" id="KW-0472">Membrane</keyword>
<evidence type="ECO:0000313" key="7">
    <source>
        <dbReference type="EMBL" id="TQR86299.1"/>
    </source>
</evidence>
<gene>
    <name evidence="7" type="ORF">D8S82_11995</name>
</gene>
<dbReference type="InterPro" id="IPR050833">
    <property type="entry name" value="Poly_Biosynth_Transport"/>
</dbReference>
<keyword evidence="4 6" id="KW-1133">Transmembrane helix</keyword>
<feature type="transmembrane region" description="Helical" evidence="6">
    <location>
        <begin position="136"/>
        <end position="159"/>
    </location>
</feature>
<evidence type="ECO:0000256" key="1">
    <source>
        <dbReference type="ARBA" id="ARBA00004651"/>
    </source>
</evidence>
<feature type="transmembrane region" description="Helical" evidence="6">
    <location>
        <begin position="308"/>
        <end position="329"/>
    </location>
</feature>
<feature type="transmembrane region" description="Helical" evidence="6">
    <location>
        <begin position="403"/>
        <end position="425"/>
    </location>
</feature>
<accession>A0A544W223</accession>
<feature type="transmembrane region" description="Helical" evidence="6">
    <location>
        <begin position="29"/>
        <end position="48"/>
    </location>
</feature>
<evidence type="ECO:0000256" key="3">
    <source>
        <dbReference type="ARBA" id="ARBA00022692"/>
    </source>
</evidence>
<dbReference type="PANTHER" id="PTHR30250:SF11">
    <property type="entry name" value="O-ANTIGEN TRANSPORTER-RELATED"/>
    <property type="match status" value="1"/>
</dbReference>
<dbReference type="EMBL" id="VIFX01000013">
    <property type="protein sequence ID" value="TQR86299.1"/>
    <property type="molecule type" value="Genomic_DNA"/>
</dbReference>
<feature type="transmembrane region" description="Helical" evidence="6">
    <location>
        <begin position="100"/>
        <end position="124"/>
    </location>
</feature>
<feature type="transmembrane region" description="Helical" evidence="6">
    <location>
        <begin position="349"/>
        <end position="370"/>
    </location>
</feature>
<protein>
    <recommendedName>
        <fullName evidence="9">Polysaccharide biosynthesis protein</fullName>
    </recommendedName>
</protein>
<dbReference type="Proteomes" id="UP000315759">
    <property type="component" value="Unassembled WGS sequence"/>
</dbReference>
<evidence type="ECO:0000256" key="5">
    <source>
        <dbReference type="ARBA" id="ARBA00023136"/>
    </source>
</evidence>
<evidence type="ECO:0000256" key="4">
    <source>
        <dbReference type="ARBA" id="ARBA00022989"/>
    </source>
</evidence>
<dbReference type="AlphaFoldDB" id="A0A544W223"/>